<feature type="compositionally biased region" description="Polar residues" evidence="6">
    <location>
        <begin position="1"/>
        <end position="12"/>
    </location>
</feature>
<dbReference type="VEuPathDB" id="VectorBase:BGLAX_049187"/>
<dbReference type="STRING" id="6526.A0A2C9JWN8"/>
<protein>
    <recommendedName>
        <fullName evidence="7">C2H2-type domain-containing protein</fullName>
    </recommendedName>
</protein>
<feature type="region of interest" description="Disordered" evidence="6">
    <location>
        <begin position="337"/>
        <end position="360"/>
    </location>
</feature>
<proteinExistence type="predicted"/>
<dbReference type="RefSeq" id="XP_013086436.2">
    <property type="nucleotide sequence ID" value="XM_013230982.2"/>
</dbReference>
<feature type="domain" description="C2H2-type" evidence="7">
    <location>
        <begin position="742"/>
        <end position="770"/>
    </location>
</feature>
<dbReference type="GO" id="GO:0008270">
    <property type="term" value="F:zinc ion binding"/>
    <property type="evidence" value="ECO:0007669"/>
    <property type="project" value="UniProtKB-KW"/>
</dbReference>
<dbReference type="InterPro" id="IPR013087">
    <property type="entry name" value="Znf_C2H2_type"/>
</dbReference>
<evidence type="ECO:0000259" key="7">
    <source>
        <dbReference type="PROSITE" id="PS50157"/>
    </source>
</evidence>
<dbReference type="PANTHER" id="PTHR24379:SF121">
    <property type="entry name" value="C2H2-TYPE DOMAIN-CONTAINING PROTEIN"/>
    <property type="match status" value="1"/>
</dbReference>
<dbReference type="SUPFAM" id="SSF57667">
    <property type="entry name" value="beta-beta-alpha zinc fingers"/>
    <property type="match status" value="1"/>
</dbReference>
<evidence type="ECO:0000256" key="6">
    <source>
        <dbReference type="SAM" id="MobiDB-lite"/>
    </source>
</evidence>
<dbReference type="Pfam" id="PF00096">
    <property type="entry name" value="zf-C2H2"/>
    <property type="match status" value="1"/>
</dbReference>
<evidence type="ECO:0000313" key="8">
    <source>
        <dbReference type="EnsemblMetazoa" id="BGLB009200-PB"/>
    </source>
</evidence>
<feature type="region of interest" description="Disordered" evidence="6">
    <location>
        <begin position="1"/>
        <end position="37"/>
    </location>
</feature>
<feature type="domain" description="C2H2-type" evidence="7">
    <location>
        <begin position="1276"/>
        <end position="1299"/>
    </location>
</feature>
<dbReference type="Pfam" id="PF25412">
    <property type="entry name" value="zf-C2H2_ZNF592"/>
    <property type="match status" value="1"/>
</dbReference>
<feature type="compositionally biased region" description="Polar residues" evidence="6">
    <location>
        <begin position="127"/>
        <end position="139"/>
    </location>
</feature>
<dbReference type="InterPro" id="IPR057356">
    <property type="entry name" value="Znf-C2H2_ZNF592"/>
</dbReference>
<dbReference type="PROSITE" id="PS50157">
    <property type="entry name" value="ZINC_FINGER_C2H2_2"/>
    <property type="match status" value="4"/>
</dbReference>
<organism evidence="8 9">
    <name type="scientific">Biomphalaria glabrata</name>
    <name type="common">Bloodfluke planorb</name>
    <name type="synonym">Freshwater snail</name>
    <dbReference type="NCBI Taxonomy" id="6526"/>
    <lineage>
        <taxon>Eukaryota</taxon>
        <taxon>Metazoa</taxon>
        <taxon>Spiralia</taxon>
        <taxon>Lophotrochozoa</taxon>
        <taxon>Mollusca</taxon>
        <taxon>Gastropoda</taxon>
        <taxon>Heterobranchia</taxon>
        <taxon>Euthyneura</taxon>
        <taxon>Panpulmonata</taxon>
        <taxon>Hygrophila</taxon>
        <taxon>Lymnaeoidea</taxon>
        <taxon>Planorbidae</taxon>
        <taxon>Biomphalaria</taxon>
    </lineage>
</organism>
<dbReference type="Proteomes" id="UP000076420">
    <property type="component" value="Unassembled WGS sequence"/>
</dbReference>
<dbReference type="InterPro" id="IPR036236">
    <property type="entry name" value="Znf_C2H2_sf"/>
</dbReference>
<dbReference type="EnsemblMetazoa" id="BGLB009200-RB">
    <property type="protein sequence ID" value="BGLB009200-PB"/>
    <property type="gene ID" value="BGLB009200"/>
</dbReference>
<dbReference type="PROSITE" id="PS00028">
    <property type="entry name" value="ZINC_FINGER_C2H2_1"/>
    <property type="match status" value="11"/>
</dbReference>
<keyword evidence="1" id="KW-0479">Metal-binding</keyword>
<evidence type="ECO:0000256" key="1">
    <source>
        <dbReference type="ARBA" id="ARBA00022723"/>
    </source>
</evidence>
<keyword evidence="2" id="KW-0677">Repeat</keyword>
<feature type="domain" description="C2H2-type" evidence="7">
    <location>
        <begin position="1352"/>
        <end position="1374"/>
    </location>
</feature>
<evidence type="ECO:0000313" key="9">
    <source>
        <dbReference type="Proteomes" id="UP000076420"/>
    </source>
</evidence>
<evidence type="ECO:0000256" key="5">
    <source>
        <dbReference type="PROSITE-ProRule" id="PRU00042"/>
    </source>
</evidence>
<dbReference type="PANTHER" id="PTHR24379">
    <property type="entry name" value="KRAB AND ZINC FINGER DOMAIN-CONTAINING"/>
    <property type="match status" value="1"/>
</dbReference>
<dbReference type="VEuPathDB" id="VectorBase:BGLB009200"/>
<dbReference type="Gene3D" id="3.30.160.60">
    <property type="entry name" value="Classic Zinc Finger"/>
    <property type="match status" value="3"/>
</dbReference>
<name>A0A2C9JWN8_BIOGL</name>
<feature type="region of interest" description="Disordered" evidence="6">
    <location>
        <begin position="868"/>
        <end position="892"/>
    </location>
</feature>
<feature type="region of interest" description="Disordered" evidence="6">
    <location>
        <begin position="108"/>
        <end position="139"/>
    </location>
</feature>
<dbReference type="KEGG" id="bgt:106070966"/>
<dbReference type="EnsemblMetazoa" id="BGLB009200-RC">
    <property type="protein sequence ID" value="BGLB009200-PC"/>
    <property type="gene ID" value="BGLB009200"/>
</dbReference>
<keyword evidence="4" id="KW-0862">Zinc</keyword>
<sequence>MESADTRSLLSNDNHDVSNVSRKDSVLGRNSSPDSSRVTGIQNCFVVDLNKNKWCISREGLKASSEKSPQSLSSKLNHSSSLDSPFVIKLDDVKGNTTAQDLGICESYGQGERRTEQSESEHDFGVCSQSETNGISTTPSLPCEDLQIDLISSESSSSVLSATDVDSINGARIIDTEKSSDFQPIILDVRGSCSDSIFDMPEDSDNPWLNDTSVPPKTSSYIGQGAVDTVSNITTNTQDASINVDQSSMTLKSQSEKAEQEIAYSDRSRLKTLLNLAEAITLSSEGSSTCNSFVTTNSSCQTDIIPVSHGNPVVSSPLPKVSSNLNSSKVCVVPEPENPKLDRQATHSIPKGNSSSVPAKNIIRSSPTESHVINSESSFSHDKLSVNSTLAITKLSKNQSSNLSVTTELTPAERVQRFVDTALARLTINVKYLRNSDVLKFKKLPIVSELQNSCTDFRCLVCKECFQLQDGLDSHYKRTSFYLKYACRVCGKSLLFYNKCQLHLHVRNHKPETSVLYNDVVSLIPYDPETSPVGAASGSGSTKNASVFVTASPSKRKNCEQLDQNKKKVCDKQYTKKCFHCNMFLHSATAFETHCRLHEVEPSNYACPECGKTNFNFKESSSLESKRQIVFDHVDKCQHFNRVDEIRCECQETSTDNQQMVQHYLDKHLSTLYKCQLCNLRFSTLAKAVVHHTKVHYYISARIMSILVCSLCDVFLNNSNILKIHAENHVRQMHFKAAESKWRCFLCPTVFADKEELDKHCNSQHTHKAKRCTICFALFSNRKNLVDHILLKKCAFSPSTCFEQCVDVERPVARVDYNRHFKFFTLPGSSTSSAAYVRIAPKDGPSLSSSNAVSILNSVKDTRGLANSLSVSKQQNVNRSSQDNEASHSNQQQSLLNVHMAPKRTRASGSADHPVIVNKKLTFQKSGAIIISQAADSSKPNSKDESNLNLYECEQCKAYIIGKSTYEKHLQNHIPSQLKKYSQNTSTPPSSLSQPNKSQDLFLQCHQCRIVFIGQNRYDDHIKNHIKKGDLLASLNETKCVICKSQVLNSMLLSHLKSHQTEGTIVCARCQRTDFETMEMAVNHANHFCGYTIMTGIGVSVQKSGAKRRAQTTERQSNDAEKDKAINFKKVNRNNEASLFPCLLCGLAFLNLEARDEHISRLHDGIRVIYRCLKCQKKDVNKTFSKKESVVRHLVKKHRVVKKASVDKFIKVEERNASSGQTIPEFQSSVSSPSLPPKRLRLADNGDYMCGKCGFSCSSSAEFSQHIQTHNADKQPQCPECGLCFVVVSALKKHLFAVHKIKNVDNYLKSKEISVEQLDEEEPIIEVFPLPLPPPKVECPSPVTVKKAVNPLECTVCYKVFDNEPNLKTHMRNHGMAFIRSKRLKID</sequence>
<gene>
    <name evidence="8" type="primary">106070966</name>
</gene>
<evidence type="ECO:0000256" key="4">
    <source>
        <dbReference type="ARBA" id="ARBA00022833"/>
    </source>
</evidence>
<dbReference type="OrthoDB" id="7312725at2759"/>
<keyword evidence="3 5" id="KW-0863">Zinc-finger</keyword>
<feature type="domain" description="C2H2-type" evidence="7">
    <location>
        <begin position="1248"/>
        <end position="1275"/>
    </location>
</feature>
<feature type="compositionally biased region" description="Basic and acidic residues" evidence="6">
    <location>
        <begin position="111"/>
        <end position="124"/>
    </location>
</feature>
<reference evidence="8" key="1">
    <citation type="submission" date="2020-05" db="UniProtKB">
        <authorList>
            <consortium name="EnsemblMetazoa"/>
        </authorList>
    </citation>
    <scope>IDENTIFICATION</scope>
    <source>
        <strain evidence="8">BB02</strain>
    </source>
</reference>
<feature type="compositionally biased region" description="Polar residues" evidence="6">
    <location>
        <begin position="28"/>
        <end position="37"/>
    </location>
</feature>
<evidence type="ECO:0000256" key="3">
    <source>
        <dbReference type="ARBA" id="ARBA00022771"/>
    </source>
</evidence>
<feature type="compositionally biased region" description="Basic and acidic residues" evidence="6">
    <location>
        <begin position="13"/>
        <end position="26"/>
    </location>
</feature>
<feature type="compositionally biased region" description="Polar residues" evidence="6">
    <location>
        <begin position="351"/>
        <end position="360"/>
    </location>
</feature>
<accession>A0A2C9JWN8</accession>
<evidence type="ECO:0000256" key="2">
    <source>
        <dbReference type="ARBA" id="ARBA00022737"/>
    </source>
</evidence>
<dbReference type="SMART" id="SM00355">
    <property type="entry name" value="ZnF_C2H2"/>
    <property type="match status" value="16"/>
</dbReference>